<evidence type="ECO:0000313" key="1">
    <source>
        <dbReference type="EMBL" id="KAH9422795.1"/>
    </source>
</evidence>
<reference evidence="1 2" key="2">
    <citation type="journal article" date="2022" name="Mol. Biol. Evol.">
        <title>Comparative Genomics Reveals Insights into the Divergent Evolution of Astigmatic Mites and Household Pest Adaptations.</title>
        <authorList>
            <person name="Xiong Q."/>
            <person name="Wan A.T."/>
            <person name="Liu X."/>
            <person name="Fung C.S."/>
            <person name="Xiao X."/>
            <person name="Malainual N."/>
            <person name="Hou J."/>
            <person name="Wang L."/>
            <person name="Wang M."/>
            <person name="Yang K.Y."/>
            <person name="Cui Y."/>
            <person name="Leung E.L."/>
            <person name="Nong W."/>
            <person name="Shin S.K."/>
            <person name="Au S.W."/>
            <person name="Jeong K.Y."/>
            <person name="Chew F.T."/>
            <person name="Hui J.H."/>
            <person name="Leung T.F."/>
            <person name="Tungtrongchitr A."/>
            <person name="Zhong N."/>
            <person name="Liu Z."/>
            <person name="Tsui S.K."/>
        </authorList>
    </citation>
    <scope>NUCLEOTIDE SEQUENCE [LARGE SCALE GENOMIC DNA]</scope>
    <source>
        <strain evidence="1">Derp</strain>
    </source>
</reference>
<name>A0ABQ8JJL4_DERPT</name>
<reference evidence="1 2" key="1">
    <citation type="journal article" date="2018" name="J. Allergy Clin. Immunol.">
        <title>High-quality assembly of Dermatophagoides pteronyssinus genome and transcriptome reveals a wide range of novel allergens.</title>
        <authorList>
            <person name="Liu X.Y."/>
            <person name="Yang K.Y."/>
            <person name="Wang M.Q."/>
            <person name="Kwok J.S."/>
            <person name="Zeng X."/>
            <person name="Yang Z."/>
            <person name="Xiao X.J."/>
            <person name="Lau C.P."/>
            <person name="Li Y."/>
            <person name="Huang Z.M."/>
            <person name="Ba J.G."/>
            <person name="Yim A.K."/>
            <person name="Ouyang C.Y."/>
            <person name="Ngai S.M."/>
            <person name="Chan T.F."/>
            <person name="Leung E.L."/>
            <person name="Liu L."/>
            <person name="Liu Z.G."/>
            <person name="Tsui S.K."/>
        </authorList>
    </citation>
    <scope>NUCLEOTIDE SEQUENCE [LARGE SCALE GENOMIC DNA]</scope>
    <source>
        <strain evidence="1">Derp</strain>
    </source>
</reference>
<dbReference type="EMBL" id="NJHN03000035">
    <property type="protein sequence ID" value="KAH9422795.1"/>
    <property type="molecule type" value="Genomic_DNA"/>
</dbReference>
<gene>
    <name evidence="1" type="ORF">DERP_008058</name>
</gene>
<evidence type="ECO:0000313" key="2">
    <source>
        <dbReference type="Proteomes" id="UP000887458"/>
    </source>
</evidence>
<accession>A0ABQ8JJL4</accession>
<comment type="caution">
    <text evidence="1">The sequence shown here is derived from an EMBL/GenBank/DDBJ whole genome shotgun (WGS) entry which is preliminary data.</text>
</comment>
<keyword evidence="2" id="KW-1185">Reference proteome</keyword>
<proteinExistence type="predicted"/>
<protein>
    <submittedName>
        <fullName evidence="1">Uncharacterized protein</fullName>
    </submittedName>
</protein>
<dbReference type="Proteomes" id="UP000887458">
    <property type="component" value="Unassembled WGS sequence"/>
</dbReference>
<sequence length="62" mass="7235">MVAVVWTNGKNWTMVKKKSEIFNDKTVGIHFEFWCRRIQSMYSYSDSYSCGLGISSIIIHKL</sequence>
<organism evidence="1 2">
    <name type="scientific">Dermatophagoides pteronyssinus</name>
    <name type="common">European house dust mite</name>
    <dbReference type="NCBI Taxonomy" id="6956"/>
    <lineage>
        <taxon>Eukaryota</taxon>
        <taxon>Metazoa</taxon>
        <taxon>Ecdysozoa</taxon>
        <taxon>Arthropoda</taxon>
        <taxon>Chelicerata</taxon>
        <taxon>Arachnida</taxon>
        <taxon>Acari</taxon>
        <taxon>Acariformes</taxon>
        <taxon>Sarcoptiformes</taxon>
        <taxon>Astigmata</taxon>
        <taxon>Psoroptidia</taxon>
        <taxon>Analgoidea</taxon>
        <taxon>Pyroglyphidae</taxon>
        <taxon>Dermatophagoidinae</taxon>
        <taxon>Dermatophagoides</taxon>
    </lineage>
</organism>